<evidence type="ECO:0000259" key="4">
    <source>
        <dbReference type="PROSITE" id="PS50932"/>
    </source>
</evidence>
<protein>
    <submittedName>
        <fullName evidence="5">Transcriptional regulator</fullName>
    </submittedName>
</protein>
<keyword evidence="1" id="KW-0805">Transcription regulation</keyword>
<dbReference type="SUPFAM" id="SSF47413">
    <property type="entry name" value="lambda repressor-like DNA-binding domains"/>
    <property type="match status" value="1"/>
</dbReference>
<dbReference type="InterPro" id="IPR046335">
    <property type="entry name" value="LacI/GalR-like_sensor"/>
</dbReference>
<feature type="domain" description="HTH lacI-type" evidence="4">
    <location>
        <begin position="8"/>
        <end position="63"/>
    </location>
</feature>
<accession>A0A6J4P3A4</accession>
<evidence type="ECO:0000256" key="1">
    <source>
        <dbReference type="ARBA" id="ARBA00023015"/>
    </source>
</evidence>
<dbReference type="InterPro" id="IPR000843">
    <property type="entry name" value="HTH_LacI"/>
</dbReference>
<proteinExistence type="predicted"/>
<dbReference type="GO" id="GO:0000976">
    <property type="term" value="F:transcription cis-regulatory region binding"/>
    <property type="evidence" value="ECO:0007669"/>
    <property type="project" value="TreeGrafter"/>
</dbReference>
<dbReference type="InterPro" id="IPR010982">
    <property type="entry name" value="Lambda_DNA-bd_dom_sf"/>
</dbReference>
<dbReference type="Gene3D" id="1.10.260.40">
    <property type="entry name" value="lambda repressor-like DNA-binding domains"/>
    <property type="match status" value="1"/>
</dbReference>
<dbReference type="SUPFAM" id="SSF53822">
    <property type="entry name" value="Periplasmic binding protein-like I"/>
    <property type="match status" value="1"/>
</dbReference>
<dbReference type="Pfam" id="PF13377">
    <property type="entry name" value="Peripla_BP_3"/>
    <property type="match status" value="1"/>
</dbReference>
<evidence type="ECO:0000256" key="2">
    <source>
        <dbReference type="ARBA" id="ARBA00023125"/>
    </source>
</evidence>
<gene>
    <name evidence="5" type="ORF">AVDCRST_MAG15-1128</name>
</gene>
<dbReference type="PANTHER" id="PTHR30146:SF138">
    <property type="entry name" value="TRANSCRIPTIONAL REGULATORY PROTEIN"/>
    <property type="match status" value="1"/>
</dbReference>
<evidence type="ECO:0000313" key="5">
    <source>
        <dbReference type="EMBL" id="CAA9403195.1"/>
    </source>
</evidence>
<dbReference type="GO" id="GO:0003700">
    <property type="term" value="F:DNA-binding transcription factor activity"/>
    <property type="evidence" value="ECO:0007669"/>
    <property type="project" value="TreeGrafter"/>
</dbReference>
<dbReference type="PANTHER" id="PTHR30146">
    <property type="entry name" value="LACI-RELATED TRANSCRIPTIONAL REPRESSOR"/>
    <property type="match status" value="1"/>
</dbReference>
<dbReference type="InterPro" id="IPR028082">
    <property type="entry name" value="Peripla_BP_I"/>
</dbReference>
<dbReference type="SMART" id="SM00354">
    <property type="entry name" value="HTH_LACI"/>
    <property type="match status" value="1"/>
</dbReference>
<evidence type="ECO:0000256" key="3">
    <source>
        <dbReference type="ARBA" id="ARBA00023163"/>
    </source>
</evidence>
<name>A0A6J4P3A4_9RHOB</name>
<organism evidence="5">
    <name type="scientific">uncultured Rubellimicrobium sp</name>
    <dbReference type="NCBI Taxonomy" id="543078"/>
    <lineage>
        <taxon>Bacteria</taxon>
        <taxon>Pseudomonadati</taxon>
        <taxon>Pseudomonadota</taxon>
        <taxon>Alphaproteobacteria</taxon>
        <taxon>Rhodobacterales</taxon>
        <taxon>Roseobacteraceae</taxon>
        <taxon>Rubellimicrobium</taxon>
        <taxon>environmental samples</taxon>
    </lineage>
</organism>
<keyword evidence="3" id="KW-0804">Transcription</keyword>
<reference evidence="5" key="1">
    <citation type="submission" date="2020-02" db="EMBL/GenBank/DDBJ databases">
        <authorList>
            <person name="Meier V. D."/>
        </authorList>
    </citation>
    <scope>NUCLEOTIDE SEQUENCE</scope>
    <source>
        <strain evidence="5">AVDCRST_MAG15</strain>
    </source>
</reference>
<sequence>MTRVQKTIKLRDVAEAAGVSHGTASNVFNRPGIVREEVRERVLAAAEKLGYAGPSPKGRLLRAGRANAIGVAAGEPLDYFFADPWARRLMTEVARVCNERGAGLALVSVAGGRNLAWSIESALVDGFLLRCGGPELLVEITQKRGLPFVALSLDTQEPDVPAIDIDDFGGARQVARHILALGHRRVAILGIGLGPGPGRATPEEVRATRFVNVRERALGYWAALAEVGISEEEVPVHAVLNDGENVAEALALLFDGPGPHPTAILAMSDKVAMAALHALAARGVAVPGQVSVVGFDDVPEAESARPPLTTVAQPYAAIAERSVAAILDGTIPEGREVLPLTLVVRESSGPPPLQWMTVSG</sequence>
<dbReference type="EMBL" id="CADCUU010000157">
    <property type="protein sequence ID" value="CAA9403195.1"/>
    <property type="molecule type" value="Genomic_DNA"/>
</dbReference>
<dbReference type="AlphaFoldDB" id="A0A6J4P3A4"/>
<keyword evidence="2" id="KW-0238">DNA-binding</keyword>
<dbReference type="CDD" id="cd01392">
    <property type="entry name" value="HTH_LacI"/>
    <property type="match status" value="1"/>
</dbReference>
<dbReference type="PROSITE" id="PS50932">
    <property type="entry name" value="HTH_LACI_2"/>
    <property type="match status" value="1"/>
</dbReference>
<dbReference type="Pfam" id="PF00356">
    <property type="entry name" value="LacI"/>
    <property type="match status" value="1"/>
</dbReference>
<dbReference type="Gene3D" id="3.40.50.2300">
    <property type="match status" value="2"/>
</dbReference>